<comment type="caution">
    <text evidence="2">The sequence shown here is derived from an EMBL/GenBank/DDBJ whole genome shotgun (WGS) entry which is preliminary data.</text>
</comment>
<protein>
    <recommendedName>
        <fullName evidence="4">DUF4139 domain-containing protein</fullName>
    </recommendedName>
</protein>
<dbReference type="EMBL" id="SOIZ01000282">
    <property type="protein sequence ID" value="TET60809.1"/>
    <property type="molecule type" value="Genomic_DNA"/>
</dbReference>
<reference evidence="2 3" key="1">
    <citation type="submission" date="2019-03" db="EMBL/GenBank/DDBJ databases">
        <title>Metabolic potential of uncultured bacteria and archaea associated with petroleum seepage in deep-sea sediments.</title>
        <authorList>
            <person name="Dong X."/>
            <person name="Hubert C."/>
        </authorList>
    </citation>
    <scope>NUCLEOTIDE SEQUENCE [LARGE SCALE GENOMIC DNA]</scope>
    <source>
        <strain evidence="2">E29_bin52</strain>
    </source>
</reference>
<sequence>MRMYPAFVVSFIFICLALSPSSLAEQERVTRLTIFPDDLALVEELREVRVKAGLTEISFGPVPKGLILDSIYVEAKGCENVGGEFITNSFVSWKIRSPTDGLVPLRIAYLTTGLTWQLSYQVGIGEEDGYMDLTAWATVDNKTKIAFPGVYLTLQSENSFFPPKEEELSGQEDISRLAPSSRPLPIIPYPVTLRQGEKKRFVLFSTSQIPIEKVCLFDADKYGQEVREELTFKNSQEQGLGISLPPGPVYIYEFTPGGRMSFLGIANLTEIPPEAQARVYLGQAEDLEGERVQTRYYQLETSEKEYGFRIILRNRGDRLRKVRIVEHFYGEWEILNSYPAEYLQMKDAILYEVEVPPQGSYEIEYLARIK</sequence>
<feature type="signal peptide" evidence="1">
    <location>
        <begin position="1"/>
        <end position="24"/>
    </location>
</feature>
<gene>
    <name evidence="2" type="ORF">E3J48_06310</name>
</gene>
<name>A0A523W1X8_UNCAE</name>
<dbReference type="AlphaFoldDB" id="A0A523W1X8"/>
<organism evidence="2 3">
    <name type="scientific">Aerophobetes bacterium</name>
    <dbReference type="NCBI Taxonomy" id="2030807"/>
    <lineage>
        <taxon>Bacteria</taxon>
        <taxon>Candidatus Aerophobota</taxon>
    </lineage>
</organism>
<dbReference type="PANTHER" id="PTHR38075">
    <property type="entry name" value="DUF4139 DOMAIN-CONTAINING PROTEIN"/>
    <property type="match status" value="1"/>
</dbReference>
<evidence type="ECO:0008006" key="4">
    <source>
        <dbReference type="Google" id="ProtNLM"/>
    </source>
</evidence>
<evidence type="ECO:0000313" key="2">
    <source>
        <dbReference type="EMBL" id="TET60809.1"/>
    </source>
</evidence>
<dbReference type="PANTHER" id="PTHR38075:SF1">
    <property type="entry name" value="DUF4139 DOMAIN-CONTAINING PROTEIN"/>
    <property type="match status" value="1"/>
</dbReference>
<evidence type="ECO:0000256" key="1">
    <source>
        <dbReference type="SAM" id="SignalP"/>
    </source>
</evidence>
<keyword evidence="1" id="KW-0732">Signal</keyword>
<evidence type="ECO:0000313" key="3">
    <source>
        <dbReference type="Proteomes" id="UP000319130"/>
    </source>
</evidence>
<proteinExistence type="predicted"/>
<feature type="chain" id="PRO_5021718843" description="DUF4139 domain-containing protein" evidence="1">
    <location>
        <begin position="25"/>
        <end position="370"/>
    </location>
</feature>
<dbReference type="Proteomes" id="UP000319130">
    <property type="component" value="Unassembled WGS sequence"/>
</dbReference>
<accession>A0A523W1X8</accession>